<dbReference type="Proteomes" id="UP000306192">
    <property type="component" value="Unassembled WGS sequence"/>
</dbReference>
<keyword evidence="3" id="KW-0804">Transcription</keyword>
<keyword evidence="1" id="KW-0805">Transcription regulation</keyword>
<dbReference type="InterPro" id="IPR018062">
    <property type="entry name" value="HTH_AraC-typ_CS"/>
</dbReference>
<evidence type="ECO:0000256" key="3">
    <source>
        <dbReference type="ARBA" id="ARBA00023163"/>
    </source>
</evidence>
<dbReference type="GO" id="GO:0000976">
    <property type="term" value="F:transcription cis-regulatory region binding"/>
    <property type="evidence" value="ECO:0007669"/>
    <property type="project" value="TreeGrafter"/>
</dbReference>
<comment type="caution">
    <text evidence="6">The sequence shown here is derived from an EMBL/GenBank/DDBJ whole genome shotgun (WGS) entry which is preliminary data.</text>
</comment>
<dbReference type="PANTHER" id="PTHR47894:SF1">
    <property type="entry name" value="HTH-TYPE TRANSCRIPTIONAL REGULATOR VQSM"/>
    <property type="match status" value="1"/>
</dbReference>
<dbReference type="PROSITE" id="PS00041">
    <property type="entry name" value="HTH_ARAC_FAMILY_1"/>
    <property type="match status" value="1"/>
</dbReference>
<evidence type="ECO:0000313" key="6">
    <source>
        <dbReference type="EMBL" id="TIH38323.1"/>
    </source>
</evidence>
<dbReference type="PROSITE" id="PS01124">
    <property type="entry name" value="HTH_ARAC_FAMILY_2"/>
    <property type="match status" value="1"/>
</dbReference>
<proteinExistence type="predicted"/>
<dbReference type="Pfam" id="PF12833">
    <property type="entry name" value="HTH_18"/>
    <property type="match status" value="1"/>
</dbReference>
<dbReference type="SMART" id="SM00342">
    <property type="entry name" value="HTH_ARAC"/>
    <property type="match status" value="1"/>
</dbReference>
<dbReference type="InterPro" id="IPR018060">
    <property type="entry name" value="HTH_AraC"/>
</dbReference>
<keyword evidence="7" id="KW-1185">Reference proteome</keyword>
<keyword evidence="2" id="KW-0238">DNA-binding</keyword>
<dbReference type="SUPFAM" id="SSF46689">
    <property type="entry name" value="Homeodomain-like"/>
    <property type="match status" value="1"/>
</dbReference>
<dbReference type="InterPro" id="IPR009057">
    <property type="entry name" value="Homeodomain-like_sf"/>
</dbReference>
<evidence type="ECO:0000256" key="2">
    <source>
        <dbReference type="ARBA" id="ARBA00023125"/>
    </source>
</evidence>
<accession>A0A4T2C1Z5</accession>
<reference evidence="6 7" key="1">
    <citation type="journal article" date="2019" name="Microorganisms">
        <title>Systematic Affiliation and Genome Analysis of Subtercola vilae DB165(T) with Particular Emphasis on Cold Adaptation of an Isolate from a High-Altitude Cold Volcano Lake.</title>
        <authorList>
            <person name="Villalobos A.S."/>
            <person name="Wiese J."/>
            <person name="Imhoff J.F."/>
            <person name="Dorador C."/>
            <person name="Keller A."/>
            <person name="Hentschel U."/>
        </authorList>
    </citation>
    <scope>NUCLEOTIDE SEQUENCE [LARGE SCALE GENOMIC DNA]</scope>
    <source>
        <strain evidence="6 7">DB165</strain>
    </source>
</reference>
<name>A0A4T2C1Z5_9MICO</name>
<sequence>MGFEYHRSPHREQAAQHRNAGRPARSIPVESAGLHARALEIIRNSHRDPTLDPQTLSRQLSVSTRHLQRAFQSNGDSVASAVQAARARTAADYLDDRQTPKISLTALATLCGFSSSHGLRAAFKRVYGDLPSRYPASA</sequence>
<dbReference type="Gene3D" id="1.10.10.60">
    <property type="entry name" value="Homeodomain-like"/>
    <property type="match status" value="1"/>
</dbReference>
<evidence type="ECO:0000256" key="4">
    <source>
        <dbReference type="SAM" id="MobiDB-lite"/>
    </source>
</evidence>
<feature type="region of interest" description="Disordered" evidence="4">
    <location>
        <begin position="1"/>
        <end position="27"/>
    </location>
</feature>
<dbReference type="GO" id="GO:0005829">
    <property type="term" value="C:cytosol"/>
    <property type="evidence" value="ECO:0007669"/>
    <property type="project" value="TreeGrafter"/>
</dbReference>
<feature type="domain" description="HTH araC/xylS-type" evidence="5">
    <location>
        <begin position="36"/>
        <end position="137"/>
    </location>
</feature>
<organism evidence="6 7">
    <name type="scientific">Subtercola vilae</name>
    <dbReference type="NCBI Taxonomy" id="2056433"/>
    <lineage>
        <taxon>Bacteria</taxon>
        <taxon>Bacillati</taxon>
        <taxon>Actinomycetota</taxon>
        <taxon>Actinomycetes</taxon>
        <taxon>Micrococcales</taxon>
        <taxon>Microbacteriaceae</taxon>
        <taxon>Subtercola</taxon>
    </lineage>
</organism>
<evidence type="ECO:0000256" key="1">
    <source>
        <dbReference type="ARBA" id="ARBA00023015"/>
    </source>
</evidence>
<dbReference type="GO" id="GO:0003700">
    <property type="term" value="F:DNA-binding transcription factor activity"/>
    <property type="evidence" value="ECO:0007669"/>
    <property type="project" value="InterPro"/>
</dbReference>
<dbReference type="PANTHER" id="PTHR47894">
    <property type="entry name" value="HTH-TYPE TRANSCRIPTIONAL REGULATOR GADX"/>
    <property type="match status" value="1"/>
</dbReference>
<protein>
    <submittedName>
        <fullName evidence="6">AraC family transcriptional regulator</fullName>
    </submittedName>
</protein>
<gene>
    <name evidence="6" type="ORF">D4765_07020</name>
</gene>
<evidence type="ECO:0000259" key="5">
    <source>
        <dbReference type="PROSITE" id="PS01124"/>
    </source>
</evidence>
<feature type="compositionally biased region" description="Basic and acidic residues" evidence="4">
    <location>
        <begin position="1"/>
        <end position="15"/>
    </location>
</feature>
<dbReference type="EMBL" id="QYRT01000009">
    <property type="protein sequence ID" value="TIH38323.1"/>
    <property type="molecule type" value="Genomic_DNA"/>
</dbReference>
<evidence type="ECO:0000313" key="7">
    <source>
        <dbReference type="Proteomes" id="UP000306192"/>
    </source>
</evidence>
<dbReference type="AlphaFoldDB" id="A0A4T2C1Z5"/>